<keyword evidence="8 11" id="KW-0067">ATP-binding</keyword>
<keyword evidence="9 11" id="KW-0239">DNA-directed DNA polymerase</keyword>
<dbReference type="OrthoDB" id="9810148at2"/>
<dbReference type="SUPFAM" id="SSF52540">
    <property type="entry name" value="P-loop containing nucleoside triphosphate hydrolases"/>
    <property type="match status" value="1"/>
</dbReference>
<dbReference type="InterPro" id="IPR050238">
    <property type="entry name" value="DNA_Rep/Repair_Clamp_Loader"/>
</dbReference>
<dbReference type="GO" id="GO:0003887">
    <property type="term" value="F:DNA-directed DNA polymerase activity"/>
    <property type="evidence" value="ECO:0007669"/>
    <property type="project" value="UniProtKB-KW"/>
</dbReference>
<dbReference type="InterPro" id="IPR022107">
    <property type="entry name" value="DNA_pol_III_gamma/tau_C"/>
</dbReference>
<dbReference type="RefSeq" id="WP_149635037.1">
    <property type="nucleotide sequence ID" value="NZ_VNIP01000007.1"/>
</dbReference>
<keyword evidence="2 11" id="KW-0808">Transferase</keyword>
<evidence type="ECO:0000256" key="9">
    <source>
        <dbReference type="ARBA" id="ARBA00022932"/>
    </source>
</evidence>
<feature type="region of interest" description="Disordered" evidence="12">
    <location>
        <begin position="398"/>
        <end position="421"/>
    </location>
</feature>
<evidence type="ECO:0000256" key="6">
    <source>
        <dbReference type="ARBA" id="ARBA00022741"/>
    </source>
</evidence>
<feature type="domain" description="AAA+ ATPase" evidence="13">
    <location>
        <begin position="53"/>
        <end position="199"/>
    </location>
</feature>
<dbReference type="GO" id="GO:0009360">
    <property type="term" value="C:DNA polymerase III complex"/>
    <property type="evidence" value="ECO:0007669"/>
    <property type="project" value="InterPro"/>
</dbReference>
<dbReference type="InterPro" id="IPR027417">
    <property type="entry name" value="P-loop_NTPase"/>
</dbReference>
<evidence type="ECO:0000256" key="4">
    <source>
        <dbReference type="ARBA" id="ARBA00022705"/>
    </source>
</evidence>
<evidence type="ECO:0000256" key="11">
    <source>
        <dbReference type="RuleBase" id="RU364063"/>
    </source>
</evidence>
<protein>
    <recommendedName>
        <fullName evidence="11">DNA polymerase III subunit gamma/tau</fullName>
        <ecNumber evidence="11">2.7.7.7</ecNumber>
    </recommendedName>
</protein>
<dbReference type="Gene3D" id="1.20.272.10">
    <property type="match status" value="1"/>
</dbReference>
<dbReference type="Pfam" id="PF22608">
    <property type="entry name" value="DNAX_ATPase_lid"/>
    <property type="match status" value="1"/>
</dbReference>
<evidence type="ECO:0000259" key="13">
    <source>
        <dbReference type="SMART" id="SM00382"/>
    </source>
</evidence>
<dbReference type="InterPro" id="IPR045085">
    <property type="entry name" value="HLD_clamp_pol_III_gamma_tau"/>
</dbReference>
<dbReference type="NCBIfam" id="NF006585">
    <property type="entry name" value="PRK09111.1"/>
    <property type="match status" value="1"/>
</dbReference>
<dbReference type="Gene3D" id="1.10.8.60">
    <property type="match status" value="1"/>
</dbReference>
<dbReference type="SMART" id="SM00382">
    <property type="entry name" value="AAA"/>
    <property type="match status" value="1"/>
</dbReference>
<evidence type="ECO:0000256" key="7">
    <source>
        <dbReference type="ARBA" id="ARBA00022833"/>
    </source>
</evidence>
<dbReference type="GO" id="GO:0005524">
    <property type="term" value="F:ATP binding"/>
    <property type="evidence" value="ECO:0007669"/>
    <property type="project" value="UniProtKB-KW"/>
</dbReference>
<dbReference type="InterPro" id="IPR012763">
    <property type="entry name" value="DNA_pol_III_sug/sutau_N"/>
</dbReference>
<keyword evidence="4 11" id="KW-0235">DNA replication</keyword>
<dbReference type="EC" id="2.7.7.7" evidence="11"/>
<dbReference type="GO" id="GO:0006261">
    <property type="term" value="P:DNA-templated DNA replication"/>
    <property type="evidence" value="ECO:0007669"/>
    <property type="project" value="TreeGrafter"/>
</dbReference>
<reference evidence="14 15" key="1">
    <citation type="submission" date="2019-07" db="EMBL/GenBank/DDBJ databases">
        <title>The Draft Genome Sequence of Rhizobium tropici SARCC-755 Associated with Superior Nodulation on Pigeonpea (Cajanus cajan (L.) Millsp.).</title>
        <authorList>
            <person name="Bopape F.L."/>
            <person name="Hassen A.I."/>
            <person name="Swanevelder Z.H."/>
            <person name="Gwata E.T."/>
        </authorList>
    </citation>
    <scope>NUCLEOTIDE SEQUENCE [LARGE SCALE GENOMIC DNA]</scope>
    <source>
        <strain evidence="14 15">SARCC-755</strain>
    </source>
</reference>
<dbReference type="Pfam" id="PF12169">
    <property type="entry name" value="DNA_pol3_gamma3"/>
    <property type="match status" value="1"/>
</dbReference>
<dbReference type="AlphaFoldDB" id="A0A5B0W2K6"/>
<dbReference type="NCBIfam" id="TIGR02397">
    <property type="entry name" value="dnaX_nterm"/>
    <property type="match status" value="1"/>
</dbReference>
<dbReference type="Pfam" id="PF12362">
    <property type="entry name" value="DUF3646"/>
    <property type="match status" value="1"/>
</dbReference>
<comment type="catalytic activity">
    <reaction evidence="10 11">
        <text>DNA(n) + a 2'-deoxyribonucleoside 5'-triphosphate = DNA(n+1) + diphosphate</text>
        <dbReference type="Rhea" id="RHEA:22508"/>
        <dbReference type="Rhea" id="RHEA-COMP:17339"/>
        <dbReference type="Rhea" id="RHEA-COMP:17340"/>
        <dbReference type="ChEBI" id="CHEBI:33019"/>
        <dbReference type="ChEBI" id="CHEBI:61560"/>
        <dbReference type="ChEBI" id="CHEBI:173112"/>
        <dbReference type="EC" id="2.7.7.7"/>
    </reaction>
</comment>
<keyword evidence="7" id="KW-0862">Zinc</keyword>
<dbReference type="FunFam" id="1.10.8.60:FF:000013">
    <property type="entry name" value="DNA polymerase III subunit gamma/tau"/>
    <property type="match status" value="1"/>
</dbReference>
<keyword evidence="3 11" id="KW-0548">Nucleotidyltransferase</keyword>
<sequence length="629" mass="67504">MSDSERQAKDAASTGTGYRVLARKYRPKDFTDLMVGQEPMVRTLTNAFETGRIAQAYMLTGVRGVGKTTTARILARALNYKTAAVDRPTIDLREPGEHCQAIMEGRHVDVIEMDAASHTGIDDIREIIEQVRYRPVSARYKVYIIDEVHMLSTAAFNGLLKTLEEPPEHVKFIFATTEIRKVPITVLSRCQRFDLRRISASDLVGLFTTIAGKEDIEAEPEALAMIARAAEGSARDGLSLLDQAIAHGSGFVAADAVRAMLGLADRARIVDLFGHVVKGDVSAALAEFNSQYEAGANPVVVLTDLADFTHLVTRLKYVPDAADDPSLSEIERTKAAEFAQGVAVTALSRIWQMLLKGITETENASRTAGAAEMVLIRLAHAAHLPAPEDAARRLAEFADGNGGSRPSPSAPIGNGGGNGGGAAVSYQGNAMARAVETPAPRPMPSAPVAMLRAVPNTQPDTQAIGRIEQKPAEAPKPLVPVNSMADIAELASQKRDPKMKALVRTFVRPVRLEPGRLDVSLAQGAPGTLLNELAVKLKEWTGIHWIVSLSREEGQPTLVEAEASAQKQRVADARQDPDVAAILAQFPGAKIIDVRVRAPETDDEEEAAAPPAVAESVDGDILPGDDIEF</sequence>
<dbReference type="InterPro" id="IPR008921">
    <property type="entry name" value="DNA_pol3_clamp-load_cplx_C"/>
</dbReference>
<dbReference type="PANTHER" id="PTHR11669:SF0">
    <property type="entry name" value="PROTEIN STICHEL-LIKE 2"/>
    <property type="match status" value="1"/>
</dbReference>
<keyword evidence="6 11" id="KW-0547">Nucleotide-binding</keyword>
<organism evidence="14 15">
    <name type="scientific">Rhizobium tropici</name>
    <dbReference type="NCBI Taxonomy" id="398"/>
    <lineage>
        <taxon>Bacteria</taxon>
        <taxon>Pseudomonadati</taxon>
        <taxon>Pseudomonadota</taxon>
        <taxon>Alphaproteobacteria</taxon>
        <taxon>Hyphomicrobiales</taxon>
        <taxon>Rhizobiaceae</taxon>
        <taxon>Rhizobium/Agrobacterium group</taxon>
        <taxon>Rhizobium</taxon>
    </lineage>
</organism>
<evidence type="ECO:0000256" key="10">
    <source>
        <dbReference type="ARBA" id="ARBA00049244"/>
    </source>
</evidence>
<comment type="function">
    <text evidence="11">DNA polymerase III is a complex, multichain enzyme responsible for most of the replicative synthesis in bacteria. This DNA polymerase also exhibits 3' to 5' exonuclease activity.</text>
</comment>
<comment type="caution">
    <text evidence="14">The sequence shown here is derived from an EMBL/GenBank/DDBJ whole genome shotgun (WGS) entry which is preliminary data.</text>
</comment>
<evidence type="ECO:0000313" key="14">
    <source>
        <dbReference type="EMBL" id="KAA1181223.1"/>
    </source>
</evidence>
<evidence type="ECO:0000256" key="3">
    <source>
        <dbReference type="ARBA" id="ARBA00022695"/>
    </source>
</evidence>
<dbReference type="CDD" id="cd18137">
    <property type="entry name" value="HLD_clamp_pol_III_gamma_tau"/>
    <property type="match status" value="1"/>
</dbReference>
<evidence type="ECO:0000256" key="12">
    <source>
        <dbReference type="SAM" id="MobiDB-lite"/>
    </source>
</evidence>
<dbReference type="GO" id="GO:0046872">
    <property type="term" value="F:metal ion binding"/>
    <property type="evidence" value="ECO:0007669"/>
    <property type="project" value="UniProtKB-KW"/>
</dbReference>
<dbReference type="FunFam" id="3.40.50.300:FF:000014">
    <property type="entry name" value="DNA polymerase III subunit gamma/tau"/>
    <property type="match status" value="1"/>
</dbReference>
<dbReference type="Gene3D" id="3.40.50.300">
    <property type="entry name" value="P-loop containing nucleotide triphosphate hydrolases"/>
    <property type="match status" value="1"/>
</dbReference>
<comment type="similarity">
    <text evidence="1 11">Belongs to the DnaX/STICHEL family.</text>
</comment>
<feature type="region of interest" description="Disordered" evidence="12">
    <location>
        <begin position="598"/>
        <end position="629"/>
    </location>
</feature>
<evidence type="ECO:0000256" key="2">
    <source>
        <dbReference type="ARBA" id="ARBA00022679"/>
    </source>
</evidence>
<dbReference type="InterPro" id="IPR022754">
    <property type="entry name" value="DNA_pol_III_gamma-3"/>
</dbReference>
<dbReference type="Proteomes" id="UP000323608">
    <property type="component" value="Unassembled WGS sequence"/>
</dbReference>
<accession>A0A5B0W2K6</accession>
<comment type="subunit">
    <text evidence="11">DNA polymerase III contains a core (composed of alpha, epsilon and theta chains) that associates with a tau subunit. This core dimerizes to form the POLIII' complex. PolIII' associates with the gamma complex (composed of gamma, delta, delta', psi and chi chains) and with the beta chain to form the complete DNA polymerase III complex.</text>
</comment>
<dbReference type="EMBL" id="VNIP01000007">
    <property type="protein sequence ID" value="KAA1181223.1"/>
    <property type="molecule type" value="Genomic_DNA"/>
</dbReference>
<dbReference type="CDD" id="cd00009">
    <property type="entry name" value="AAA"/>
    <property type="match status" value="1"/>
</dbReference>
<evidence type="ECO:0000256" key="8">
    <source>
        <dbReference type="ARBA" id="ARBA00022840"/>
    </source>
</evidence>
<dbReference type="InterPro" id="IPR003593">
    <property type="entry name" value="AAA+_ATPase"/>
</dbReference>
<evidence type="ECO:0000256" key="5">
    <source>
        <dbReference type="ARBA" id="ARBA00022723"/>
    </source>
</evidence>
<keyword evidence="5" id="KW-0479">Metal-binding</keyword>
<gene>
    <name evidence="11" type="primary">dnaX</name>
    <name evidence="14" type="ORF">FP026_12940</name>
</gene>
<dbReference type="PANTHER" id="PTHR11669">
    <property type="entry name" value="REPLICATION FACTOR C / DNA POLYMERASE III GAMMA-TAU SUBUNIT"/>
    <property type="match status" value="1"/>
</dbReference>
<dbReference type="GO" id="GO:0003677">
    <property type="term" value="F:DNA binding"/>
    <property type="evidence" value="ECO:0007669"/>
    <property type="project" value="InterPro"/>
</dbReference>
<proteinExistence type="inferred from homology"/>
<dbReference type="SUPFAM" id="SSF48019">
    <property type="entry name" value="post-AAA+ oligomerization domain-like"/>
    <property type="match status" value="1"/>
</dbReference>
<evidence type="ECO:0000256" key="1">
    <source>
        <dbReference type="ARBA" id="ARBA00006360"/>
    </source>
</evidence>
<name>A0A5B0W2K6_RHITR</name>
<dbReference type="Pfam" id="PF13177">
    <property type="entry name" value="DNA_pol3_delta2"/>
    <property type="match status" value="1"/>
</dbReference>
<evidence type="ECO:0000313" key="15">
    <source>
        <dbReference type="Proteomes" id="UP000323608"/>
    </source>
</evidence>